<dbReference type="SUPFAM" id="SSF50129">
    <property type="entry name" value="GroES-like"/>
    <property type="match status" value="1"/>
</dbReference>
<protein>
    <submittedName>
        <fullName evidence="4">Zinc-binding dehydrogenase</fullName>
    </submittedName>
</protein>
<dbReference type="Gene3D" id="3.10.180.10">
    <property type="entry name" value="2,3-Dihydroxybiphenyl 1,2-Dioxygenase, domain 1"/>
    <property type="match status" value="1"/>
</dbReference>
<dbReference type="Proteomes" id="UP001601992">
    <property type="component" value="Unassembled WGS sequence"/>
</dbReference>
<dbReference type="InterPro" id="IPR037523">
    <property type="entry name" value="VOC_core"/>
</dbReference>
<dbReference type="RefSeq" id="WP_387407062.1">
    <property type="nucleotide sequence ID" value="NZ_JBIAQY010000036.1"/>
</dbReference>
<name>A0ABW6SFG5_9NOCA</name>
<dbReference type="PANTHER" id="PTHR48106:SF18">
    <property type="entry name" value="QUINONE OXIDOREDUCTASE PIG3"/>
    <property type="match status" value="1"/>
</dbReference>
<evidence type="ECO:0000256" key="2">
    <source>
        <dbReference type="ARBA" id="ARBA00023002"/>
    </source>
</evidence>
<dbReference type="SUPFAM" id="SSF51735">
    <property type="entry name" value="NAD(P)-binding Rossmann-fold domains"/>
    <property type="match status" value="1"/>
</dbReference>
<evidence type="ECO:0000313" key="5">
    <source>
        <dbReference type="Proteomes" id="UP001601992"/>
    </source>
</evidence>
<evidence type="ECO:0000256" key="1">
    <source>
        <dbReference type="ARBA" id="ARBA00022857"/>
    </source>
</evidence>
<reference evidence="4 5" key="1">
    <citation type="submission" date="2024-10" db="EMBL/GenBank/DDBJ databases">
        <title>The Natural Products Discovery Center: Release of the First 8490 Sequenced Strains for Exploring Actinobacteria Biosynthetic Diversity.</title>
        <authorList>
            <person name="Kalkreuter E."/>
            <person name="Kautsar S.A."/>
            <person name="Yang D."/>
            <person name="Bader C.D."/>
            <person name="Teijaro C.N."/>
            <person name="Fluegel L."/>
            <person name="Davis C.M."/>
            <person name="Simpson J.R."/>
            <person name="Lauterbach L."/>
            <person name="Steele A.D."/>
            <person name="Gui C."/>
            <person name="Meng S."/>
            <person name="Li G."/>
            <person name="Viehrig K."/>
            <person name="Ye F."/>
            <person name="Su P."/>
            <person name="Kiefer A.F."/>
            <person name="Nichols A."/>
            <person name="Cepeda A.J."/>
            <person name="Yan W."/>
            <person name="Fan B."/>
            <person name="Jiang Y."/>
            <person name="Adhikari A."/>
            <person name="Zheng C.-J."/>
            <person name="Schuster L."/>
            <person name="Cowan T.M."/>
            <person name="Smanski M.J."/>
            <person name="Chevrette M.G."/>
            <person name="De Carvalho L.P.S."/>
            <person name="Shen B."/>
        </authorList>
    </citation>
    <scope>NUCLEOTIDE SEQUENCE [LARGE SCALE GENOMIC DNA]</scope>
    <source>
        <strain evidence="4 5">NPDC002593</strain>
    </source>
</reference>
<sequence>MTMRALVGGKGPEWELEEIPLPEQLGAIRIQVMAAGLNRADLYALGGSYTAAGQTAGTFTAGMEVAGIVERSSLLAPNLPVGTRVMGITAGAFADYALCHPRMVVPIPEHLGFEEAATLPVGLITEHDALVTQAEFTVGDTVLIVGGTSSVGLVGIQLARALGADTVIATTTTEDKRAALVAAGADITINTATQNFAEAVLAATEGKGADITLDHVGGDLFAQLPAATSIGGRMVSIGRLAGQATSLNLDTIAFRRQKLIGTTFSIRSRKELGDVVQALIPEVLPAVQDGRIAPHVDSVHAVADARTAADRLRANEATGKIILSFADAHTGSSPATSPTANMWGTIAQIGYVVRDIEASMRHFTACGIGPWFYLEGVRPANFTYRGEPSDMAMDVAVANSGDIQIELITPVNDAPSMYRDFLAAGHEGVQHVAYWSDDYQNLYDRALAAGFTVGQEGQLGGADSRFAYFETEHHPGTVIEISDLGGSKKFIFDLIKLAAAGWDGSNPIQEIDADLIGGDPAAKAAILEALG</sequence>
<dbReference type="InterPro" id="IPR013149">
    <property type="entry name" value="ADH-like_C"/>
</dbReference>
<accession>A0ABW6SFG5</accession>
<dbReference type="SUPFAM" id="SSF54593">
    <property type="entry name" value="Glyoxalase/Bleomycin resistance protein/Dihydroxybiphenyl dioxygenase"/>
    <property type="match status" value="1"/>
</dbReference>
<feature type="domain" description="VOC" evidence="3">
    <location>
        <begin position="345"/>
        <end position="484"/>
    </location>
</feature>
<dbReference type="EMBL" id="JBIAQY010000036">
    <property type="protein sequence ID" value="MFF3575050.1"/>
    <property type="molecule type" value="Genomic_DNA"/>
</dbReference>
<dbReference type="Gene3D" id="3.40.50.720">
    <property type="entry name" value="NAD(P)-binding Rossmann-like Domain"/>
    <property type="match status" value="1"/>
</dbReference>
<dbReference type="Gene3D" id="3.90.180.10">
    <property type="entry name" value="Medium-chain alcohol dehydrogenases, catalytic domain"/>
    <property type="match status" value="1"/>
</dbReference>
<proteinExistence type="predicted"/>
<dbReference type="InterPro" id="IPR011032">
    <property type="entry name" value="GroES-like_sf"/>
</dbReference>
<keyword evidence="5" id="KW-1185">Reference proteome</keyword>
<dbReference type="PANTHER" id="PTHR48106">
    <property type="entry name" value="QUINONE OXIDOREDUCTASE PIG3-RELATED"/>
    <property type="match status" value="1"/>
</dbReference>
<evidence type="ECO:0000259" key="3">
    <source>
        <dbReference type="PROSITE" id="PS51819"/>
    </source>
</evidence>
<organism evidence="4 5">
    <name type="scientific">Nocardia jiangxiensis</name>
    <dbReference type="NCBI Taxonomy" id="282685"/>
    <lineage>
        <taxon>Bacteria</taxon>
        <taxon>Bacillati</taxon>
        <taxon>Actinomycetota</taxon>
        <taxon>Actinomycetes</taxon>
        <taxon>Mycobacteriales</taxon>
        <taxon>Nocardiaceae</taxon>
        <taxon>Nocardia</taxon>
    </lineage>
</organism>
<dbReference type="SMART" id="SM00829">
    <property type="entry name" value="PKS_ER"/>
    <property type="match status" value="1"/>
</dbReference>
<dbReference type="InterPro" id="IPR029068">
    <property type="entry name" value="Glyas_Bleomycin-R_OHBP_Dase"/>
</dbReference>
<dbReference type="Pfam" id="PF00107">
    <property type="entry name" value="ADH_zinc_N"/>
    <property type="match status" value="1"/>
</dbReference>
<dbReference type="Pfam" id="PF13669">
    <property type="entry name" value="Glyoxalase_4"/>
    <property type="match status" value="1"/>
</dbReference>
<dbReference type="InterPro" id="IPR036291">
    <property type="entry name" value="NAD(P)-bd_dom_sf"/>
</dbReference>
<keyword evidence="2" id="KW-0560">Oxidoreductase</keyword>
<evidence type="ECO:0000313" key="4">
    <source>
        <dbReference type="EMBL" id="MFF3575050.1"/>
    </source>
</evidence>
<dbReference type="InterPro" id="IPR013154">
    <property type="entry name" value="ADH-like_N"/>
</dbReference>
<dbReference type="Pfam" id="PF08240">
    <property type="entry name" value="ADH_N"/>
    <property type="match status" value="1"/>
</dbReference>
<keyword evidence="1" id="KW-0521">NADP</keyword>
<comment type="caution">
    <text evidence="4">The sequence shown here is derived from an EMBL/GenBank/DDBJ whole genome shotgun (WGS) entry which is preliminary data.</text>
</comment>
<gene>
    <name evidence="4" type="ORF">ACFYXQ_45670</name>
</gene>
<dbReference type="InterPro" id="IPR020843">
    <property type="entry name" value="ER"/>
</dbReference>
<dbReference type="PROSITE" id="PS51819">
    <property type="entry name" value="VOC"/>
    <property type="match status" value="1"/>
</dbReference>